<evidence type="ECO:0000313" key="2">
    <source>
        <dbReference type="EMBL" id="GAA4953196.1"/>
    </source>
</evidence>
<dbReference type="Pfam" id="PF18959">
    <property type="entry name" value="DUF5701"/>
    <property type="match status" value="1"/>
</dbReference>
<accession>A0ABP9GU56</accession>
<organism evidence="2 3">
    <name type="scientific">Yinghuangia aomiensis</name>
    <dbReference type="NCBI Taxonomy" id="676205"/>
    <lineage>
        <taxon>Bacteria</taxon>
        <taxon>Bacillati</taxon>
        <taxon>Actinomycetota</taxon>
        <taxon>Actinomycetes</taxon>
        <taxon>Kitasatosporales</taxon>
        <taxon>Streptomycetaceae</taxon>
        <taxon>Yinghuangia</taxon>
    </lineage>
</organism>
<dbReference type="Proteomes" id="UP001500466">
    <property type="component" value="Unassembled WGS sequence"/>
</dbReference>
<evidence type="ECO:0000256" key="1">
    <source>
        <dbReference type="SAM" id="MobiDB-lite"/>
    </source>
</evidence>
<dbReference type="EMBL" id="BAABHS010000004">
    <property type="protein sequence ID" value="GAA4953196.1"/>
    <property type="molecule type" value="Genomic_DNA"/>
</dbReference>
<dbReference type="RefSeq" id="WP_345674323.1">
    <property type="nucleotide sequence ID" value="NZ_BAABHS010000004.1"/>
</dbReference>
<reference evidence="3" key="1">
    <citation type="journal article" date="2019" name="Int. J. Syst. Evol. Microbiol.">
        <title>The Global Catalogue of Microorganisms (GCM) 10K type strain sequencing project: providing services to taxonomists for standard genome sequencing and annotation.</title>
        <authorList>
            <consortium name="The Broad Institute Genomics Platform"/>
            <consortium name="The Broad Institute Genome Sequencing Center for Infectious Disease"/>
            <person name="Wu L."/>
            <person name="Ma J."/>
        </authorList>
    </citation>
    <scope>NUCLEOTIDE SEQUENCE [LARGE SCALE GENOMIC DNA]</scope>
    <source>
        <strain evidence="3">JCM 17986</strain>
    </source>
</reference>
<evidence type="ECO:0000313" key="3">
    <source>
        <dbReference type="Proteomes" id="UP001500466"/>
    </source>
</evidence>
<name>A0ABP9GU56_9ACTN</name>
<comment type="caution">
    <text evidence="2">The sequence shown here is derived from an EMBL/GenBank/DDBJ whole genome shotgun (WGS) entry which is preliminary data.</text>
</comment>
<protein>
    <submittedName>
        <fullName evidence="2">DUF5701 family protein</fullName>
    </submittedName>
</protein>
<dbReference type="InterPro" id="IPR043755">
    <property type="entry name" value="DUF5701"/>
</dbReference>
<feature type="compositionally biased region" description="Polar residues" evidence="1">
    <location>
        <begin position="1"/>
        <end position="15"/>
    </location>
</feature>
<feature type="region of interest" description="Disordered" evidence="1">
    <location>
        <begin position="1"/>
        <end position="32"/>
    </location>
</feature>
<sequence>MTSTQTRTKPQTRPETQPETRPVTRPEAQPFDAAAEFDRQAGTLTALGYPALAGLSDDAFAALVAPLRKAAVAHGGAAPAEGRLPFLLVVTRALVPIEETMPLTTLEGKKKPGFVDHSYEPGALERFVTVEDVEIPGEKVYLLVDVDRGEEFCGAIPNDAMAAIADRGRTLLTIEEGIAFVTQQPAALAKNKCFSLGASRSGDRRLPAVWRSDNTPKLGWCWVGNPHTWLGVASAGGRAGA</sequence>
<keyword evidence="3" id="KW-1185">Reference proteome</keyword>
<gene>
    <name evidence="2" type="ORF">GCM10023205_13030</name>
</gene>
<proteinExistence type="predicted"/>